<feature type="domain" description="Aminoglycoside phosphotransferase" evidence="9">
    <location>
        <begin position="237"/>
        <end position="337"/>
    </location>
</feature>
<dbReference type="AlphaFoldDB" id="A0A8H4INL4"/>
<comment type="cofactor">
    <cofactor evidence="1 6">
        <name>heme</name>
        <dbReference type="ChEBI" id="CHEBI:30413"/>
    </cofactor>
</comment>
<evidence type="ECO:0000256" key="7">
    <source>
        <dbReference type="SAM" id="Coils"/>
    </source>
</evidence>
<evidence type="ECO:0000313" key="10">
    <source>
        <dbReference type="EMBL" id="KAF4304566.1"/>
    </source>
</evidence>
<organism evidence="10 11">
    <name type="scientific">Botryosphaeria dothidea</name>
    <dbReference type="NCBI Taxonomy" id="55169"/>
    <lineage>
        <taxon>Eukaryota</taxon>
        <taxon>Fungi</taxon>
        <taxon>Dikarya</taxon>
        <taxon>Ascomycota</taxon>
        <taxon>Pezizomycotina</taxon>
        <taxon>Dothideomycetes</taxon>
        <taxon>Dothideomycetes incertae sedis</taxon>
        <taxon>Botryosphaeriales</taxon>
        <taxon>Botryosphaeriaceae</taxon>
        <taxon>Botryosphaeria</taxon>
    </lineage>
</organism>
<dbReference type="InterPro" id="IPR017972">
    <property type="entry name" value="Cyt_P450_CS"/>
</dbReference>
<evidence type="ECO:0000256" key="8">
    <source>
        <dbReference type="SAM" id="MobiDB-lite"/>
    </source>
</evidence>
<evidence type="ECO:0000256" key="5">
    <source>
        <dbReference type="ARBA" id="ARBA00023004"/>
    </source>
</evidence>
<dbReference type="GO" id="GO:0004497">
    <property type="term" value="F:monooxygenase activity"/>
    <property type="evidence" value="ECO:0007669"/>
    <property type="project" value="InterPro"/>
</dbReference>
<feature type="region of interest" description="Disordered" evidence="8">
    <location>
        <begin position="412"/>
        <end position="467"/>
    </location>
</feature>
<dbReference type="InterPro" id="IPR036396">
    <property type="entry name" value="Cyt_P450_sf"/>
</dbReference>
<dbReference type="InterPro" id="IPR002401">
    <property type="entry name" value="Cyt_P450_E_grp-I"/>
</dbReference>
<evidence type="ECO:0000256" key="2">
    <source>
        <dbReference type="ARBA" id="ARBA00010617"/>
    </source>
</evidence>
<accession>A0A8H4INL4</accession>
<dbReference type="InterPro" id="IPR050121">
    <property type="entry name" value="Cytochrome_P450_monoxygenase"/>
</dbReference>
<name>A0A8H4INL4_9PEZI</name>
<keyword evidence="7" id="KW-0175">Coiled coil</keyword>
<dbReference type="PANTHER" id="PTHR24305">
    <property type="entry name" value="CYTOCHROME P450"/>
    <property type="match status" value="1"/>
</dbReference>
<dbReference type="Gene3D" id="3.90.1200.10">
    <property type="match status" value="1"/>
</dbReference>
<evidence type="ECO:0000313" key="11">
    <source>
        <dbReference type="Proteomes" id="UP000572817"/>
    </source>
</evidence>
<dbReference type="InterPro" id="IPR001128">
    <property type="entry name" value="Cyt_P450"/>
</dbReference>
<reference evidence="10" key="1">
    <citation type="submission" date="2020-04" db="EMBL/GenBank/DDBJ databases">
        <title>Genome Assembly and Annotation of Botryosphaeria dothidea sdau 11-99, a Latent Pathogen of Apple Fruit Ring Rot in China.</title>
        <authorList>
            <person name="Yu C."/>
            <person name="Diao Y."/>
            <person name="Lu Q."/>
            <person name="Zhao J."/>
            <person name="Cui S."/>
            <person name="Peng C."/>
            <person name="He B."/>
            <person name="Liu H."/>
        </authorList>
    </citation>
    <scope>NUCLEOTIDE SEQUENCE [LARGE SCALE GENOMIC DNA]</scope>
    <source>
        <strain evidence="10">Sdau11-99</strain>
    </source>
</reference>
<proteinExistence type="inferred from homology"/>
<dbReference type="OrthoDB" id="1470350at2759"/>
<keyword evidence="4 6" id="KW-0479">Metal-binding</keyword>
<feature type="coiled-coil region" evidence="7">
    <location>
        <begin position="687"/>
        <end position="746"/>
    </location>
</feature>
<dbReference type="InterPro" id="IPR002575">
    <property type="entry name" value="Aminoglycoside_PTrfase"/>
</dbReference>
<dbReference type="EMBL" id="WWBZ02000051">
    <property type="protein sequence ID" value="KAF4304566.1"/>
    <property type="molecule type" value="Genomic_DNA"/>
</dbReference>
<dbReference type="Pfam" id="PF00067">
    <property type="entry name" value="p450"/>
    <property type="match status" value="1"/>
</dbReference>
<protein>
    <submittedName>
        <fullName evidence="10">PAS domain-containing protein</fullName>
    </submittedName>
</protein>
<dbReference type="Proteomes" id="UP000572817">
    <property type="component" value="Unassembled WGS sequence"/>
</dbReference>
<dbReference type="GO" id="GO:0016705">
    <property type="term" value="F:oxidoreductase activity, acting on paired donors, with incorporation or reduction of molecular oxygen"/>
    <property type="evidence" value="ECO:0007669"/>
    <property type="project" value="InterPro"/>
</dbReference>
<dbReference type="GO" id="GO:0005506">
    <property type="term" value="F:iron ion binding"/>
    <property type="evidence" value="ECO:0007669"/>
    <property type="project" value="InterPro"/>
</dbReference>
<dbReference type="PRINTS" id="PR00463">
    <property type="entry name" value="EP450I"/>
</dbReference>
<feature type="compositionally biased region" description="Polar residues" evidence="8">
    <location>
        <begin position="15"/>
        <end position="64"/>
    </location>
</feature>
<evidence type="ECO:0000256" key="6">
    <source>
        <dbReference type="PIRSR" id="PIRSR602401-1"/>
    </source>
</evidence>
<keyword evidence="3 6" id="KW-0349">Heme</keyword>
<feature type="compositionally biased region" description="Acidic residues" evidence="8">
    <location>
        <begin position="451"/>
        <end position="460"/>
    </location>
</feature>
<dbReference type="Pfam" id="PF01636">
    <property type="entry name" value="APH"/>
    <property type="match status" value="1"/>
</dbReference>
<dbReference type="SUPFAM" id="SSF56112">
    <property type="entry name" value="Protein kinase-like (PK-like)"/>
    <property type="match status" value="1"/>
</dbReference>
<dbReference type="PRINTS" id="PR00385">
    <property type="entry name" value="P450"/>
</dbReference>
<comment type="similarity">
    <text evidence="2">Belongs to the cytochrome P450 family.</text>
</comment>
<feature type="region of interest" description="Disordered" evidence="8">
    <location>
        <begin position="1"/>
        <end position="64"/>
    </location>
</feature>
<dbReference type="Gene3D" id="1.10.630.10">
    <property type="entry name" value="Cytochrome P450"/>
    <property type="match status" value="1"/>
</dbReference>
<evidence type="ECO:0000256" key="4">
    <source>
        <dbReference type="ARBA" id="ARBA00022723"/>
    </source>
</evidence>
<keyword evidence="11" id="KW-1185">Reference proteome</keyword>
<sequence length="1233" mass="140640">MWMNRSGPSRLPKSSAPTTTAQEGNITGSSPSPSPVQRNGRDQGQPQTGADSTPTATPQDFFTRNGLSPQLDRVLCDDIAQSLFPHHETSRHAWQGWCSYSVLASPRRGLCAGNEGHAFLVQFRPPQYAVDVDVMDLAGRVYGGEVVPRVVRAGSVMLWPRAVPPAREFLERAEEGEGGEGLGLRLEVCAMTMMRGTPYGVVQVRRRVLAEREVAWQREVVRGFAEFMARGWVEGGKEEAIETAGKSRSRLHAATPGKLEVLSRELPRRELRDCAARVLRRYRELGLDVLPGRQRERSSLVPFTLNHGDIVPGNILVDGETGKLNGLVDWAEAEVGPWGLGSYGLEFLLGELLRGNTSPRKKVEVVEVLHSHKDIVQPLFDRHGEVELYHMAHQLIHARVFEDHVKAKKIFPNLDHPLPAPPSPNESKEPTSAPTGQPEGLEEWKDSDEKSEIDDEEEEEPAGKPLDKFSQIQLSYPTQHFLLTNLQTVVEQTLFEFLARHSPAFVAAKNWDCFEAATLDEAVKHMWVSLEPIQRRSKIRVEPPEWRRLLRTLLRLRNMAVHRARMNMFLLRFYVSRAIRMAEILRDYSRADQLSNVLAELDSIIITLQKSTSSVQSEWRAKMDCIESERARLDSLEAEMMQELQTTTAEHVKLSSDSLKESLNKVFAGEYTARKYTEKEFQRDQERWLEKERLEKARQEEEKMEEEKEMLALAELEKEKLKREELERENSTMALELERLRELERLTWLAGRVLYNLFFHPLRRFPGTLLCRATPLPRMYTRFSGQAPFHSHALHKRYGKVVRVSPNELSFADADAWKDIYGHGAKGSMSRELRNRPKTSEIEPSLIAIVDEAEHRRVRNIFTPAFSQRSLKEQEPLLLKHINLLVEKVREKSAENGGVIDICNFFNFTTFDIMGDLAFGKPLGLLERAEYNPWVRSTFAGIKMFSLRSAITYYVPVIDYVMPLLLPRSLQEKRRAHLKYSADQVRERLDKQITDRPDIWTLVLRSYAGEGKEGGVRLSMGEMESNASLFMIAGTETTATLLSGATYLLLTHRHHLDRLVGEIRTAFRRKEDMTIDALPRLRFLNAVIDEAFRLYPPVADAQFRCTPAEGAHIAGRFVAGGATVFVTQYATYRSPENFADPDEFVPERWLPPDEAGAEKYAGDDRRAFQPFSVGPRNCLGMNLAYHEIRLMLSYLLWNFDIELCKESENWMDQQVFVLWSKHPLMVKVTPVAG</sequence>
<dbReference type="PANTHER" id="PTHR24305:SF210">
    <property type="entry name" value="CYTOCHROME P450 MONOOXYGENASE ASQL-RELATED"/>
    <property type="match status" value="1"/>
</dbReference>
<evidence type="ECO:0000256" key="3">
    <source>
        <dbReference type="ARBA" id="ARBA00022617"/>
    </source>
</evidence>
<evidence type="ECO:0000256" key="1">
    <source>
        <dbReference type="ARBA" id="ARBA00001971"/>
    </source>
</evidence>
<dbReference type="GO" id="GO:0020037">
    <property type="term" value="F:heme binding"/>
    <property type="evidence" value="ECO:0007669"/>
    <property type="project" value="InterPro"/>
</dbReference>
<dbReference type="InterPro" id="IPR011009">
    <property type="entry name" value="Kinase-like_dom_sf"/>
</dbReference>
<gene>
    <name evidence="10" type="ORF">GTA08_BOTSDO08101</name>
</gene>
<dbReference type="PROSITE" id="PS00086">
    <property type="entry name" value="CYTOCHROME_P450"/>
    <property type="match status" value="1"/>
</dbReference>
<feature type="binding site" description="axial binding residue" evidence="6">
    <location>
        <position position="1178"/>
    </location>
    <ligand>
        <name>heme</name>
        <dbReference type="ChEBI" id="CHEBI:30413"/>
    </ligand>
    <ligandPart>
        <name>Fe</name>
        <dbReference type="ChEBI" id="CHEBI:18248"/>
    </ligandPart>
</feature>
<keyword evidence="5 6" id="KW-0408">Iron</keyword>
<evidence type="ECO:0000259" key="9">
    <source>
        <dbReference type="Pfam" id="PF01636"/>
    </source>
</evidence>
<comment type="caution">
    <text evidence="10">The sequence shown here is derived from an EMBL/GenBank/DDBJ whole genome shotgun (WGS) entry which is preliminary data.</text>
</comment>
<dbReference type="SUPFAM" id="SSF48264">
    <property type="entry name" value="Cytochrome P450"/>
    <property type="match status" value="1"/>
</dbReference>
<dbReference type="CDD" id="cd11058">
    <property type="entry name" value="CYP60B-like"/>
    <property type="match status" value="1"/>
</dbReference>